<organism evidence="2 3">
    <name type="scientific">Deinococcus cellulosilyticus (strain DSM 18568 / NBRC 106333 / KACC 11606 / 5516J-15)</name>
    <dbReference type="NCBI Taxonomy" id="1223518"/>
    <lineage>
        <taxon>Bacteria</taxon>
        <taxon>Thermotogati</taxon>
        <taxon>Deinococcota</taxon>
        <taxon>Deinococci</taxon>
        <taxon>Deinococcales</taxon>
        <taxon>Deinococcaceae</taxon>
        <taxon>Deinococcus</taxon>
    </lineage>
</organism>
<proteinExistence type="predicted"/>
<dbReference type="AlphaFoldDB" id="A0A511MYY2"/>
<dbReference type="PANTHER" id="PTHR34202:SF1">
    <property type="entry name" value="UPF0548 PROTEIN"/>
    <property type="match status" value="1"/>
</dbReference>
<gene>
    <name evidence="2" type="ORF">DC3_14280</name>
</gene>
<name>A0A511MYY2_DEIC1</name>
<reference evidence="2 3" key="1">
    <citation type="submission" date="2019-07" db="EMBL/GenBank/DDBJ databases">
        <title>Whole genome shotgun sequence of Deinococcus cellulosilyticus NBRC 106333.</title>
        <authorList>
            <person name="Hosoyama A."/>
            <person name="Uohara A."/>
            <person name="Ohji S."/>
            <person name="Ichikawa N."/>
        </authorList>
    </citation>
    <scope>NUCLEOTIDE SEQUENCE [LARGE SCALE GENOMIC DNA]</scope>
    <source>
        <strain evidence="2 3">NBRC 106333</strain>
    </source>
</reference>
<dbReference type="Proteomes" id="UP000321306">
    <property type="component" value="Unassembled WGS sequence"/>
</dbReference>
<accession>A0A511MYY2</accession>
<evidence type="ECO:0000313" key="3">
    <source>
        <dbReference type="Proteomes" id="UP000321306"/>
    </source>
</evidence>
<keyword evidence="3" id="KW-1185">Reference proteome</keyword>
<dbReference type="EMBL" id="BJXB01000005">
    <property type="protein sequence ID" value="GEM45793.1"/>
    <property type="molecule type" value="Genomic_DNA"/>
</dbReference>
<evidence type="ECO:0000259" key="1">
    <source>
        <dbReference type="Pfam" id="PF09348"/>
    </source>
</evidence>
<comment type="caution">
    <text evidence="2">The sequence shown here is derived from an EMBL/GenBank/DDBJ whole genome shotgun (WGS) entry which is preliminary data.</text>
</comment>
<dbReference type="PANTHER" id="PTHR34202">
    <property type="entry name" value="UPF0548 PROTEIN"/>
    <property type="match status" value="1"/>
</dbReference>
<evidence type="ECO:0000313" key="2">
    <source>
        <dbReference type="EMBL" id="GEM45793.1"/>
    </source>
</evidence>
<dbReference type="Pfam" id="PF09348">
    <property type="entry name" value="DUF1990"/>
    <property type="match status" value="1"/>
</dbReference>
<feature type="domain" description="DUF1990" evidence="1">
    <location>
        <begin position="35"/>
        <end position="162"/>
    </location>
</feature>
<sequence>MTVYFSKPEAIALERHLETLKEAPLSFPSLEYAREHYHRDFVEFKVGQGDAAFKRAKVSLQAWSQFNLGWTFAVPQGRRLAVCINVLGLWVLAPHRMMDLRESPRYYRAVLGTLKGNPLSGVEVFEVSLSPFNEVMVRIESYAEPQGIYKLFGWWVRKLQLKVFQSFQARMTTSTVH</sequence>
<protein>
    <recommendedName>
        <fullName evidence="1">DUF1990 domain-containing protein</fullName>
    </recommendedName>
</protein>
<dbReference type="InterPro" id="IPR018960">
    <property type="entry name" value="DUF1990"/>
</dbReference>
<dbReference type="RefSeq" id="WP_186815892.1">
    <property type="nucleotide sequence ID" value="NZ_BJXB01000005.1"/>
</dbReference>